<feature type="binding site" evidence="15">
    <location>
        <position position="461"/>
    </location>
    <ligand>
        <name>Mg(2+)</name>
        <dbReference type="ChEBI" id="CHEBI:18420"/>
        <note>shared with alpha subunit</note>
    </ligand>
</feature>
<dbReference type="InterPro" id="IPR041616">
    <property type="entry name" value="PheRS_beta_core"/>
</dbReference>
<dbReference type="SMART" id="SM00896">
    <property type="entry name" value="FDX-ACB"/>
    <property type="match status" value="1"/>
</dbReference>
<dbReference type="InterPro" id="IPR005147">
    <property type="entry name" value="tRNA_synthase_B5-dom"/>
</dbReference>
<evidence type="ECO:0000259" key="17">
    <source>
        <dbReference type="PROSITE" id="PS50886"/>
    </source>
</evidence>
<evidence type="ECO:0000256" key="12">
    <source>
        <dbReference type="ARBA" id="ARBA00022917"/>
    </source>
</evidence>
<evidence type="ECO:0000256" key="2">
    <source>
        <dbReference type="ARBA" id="ARBA00008653"/>
    </source>
</evidence>
<dbReference type="GO" id="GO:0009328">
    <property type="term" value="C:phenylalanine-tRNA ligase complex"/>
    <property type="evidence" value="ECO:0007669"/>
    <property type="project" value="TreeGrafter"/>
</dbReference>
<keyword evidence="5 16" id="KW-0820">tRNA-binding</keyword>
<evidence type="ECO:0000256" key="13">
    <source>
        <dbReference type="ARBA" id="ARBA00023146"/>
    </source>
</evidence>
<keyword evidence="10 15" id="KW-0460">Magnesium</keyword>
<comment type="caution">
    <text evidence="20">The sequence shown here is derived from an EMBL/GenBank/DDBJ whole genome shotgun (WGS) entry which is preliminary data.</text>
</comment>
<evidence type="ECO:0000256" key="5">
    <source>
        <dbReference type="ARBA" id="ARBA00022555"/>
    </source>
</evidence>
<dbReference type="SMART" id="SM00874">
    <property type="entry name" value="B5"/>
    <property type="match status" value="1"/>
</dbReference>
<dbReference type="PROSITE" id="PS51447">
    <property type="entry name" value="FDX_ACB"/>
    <property type="match status" value="1"/>
</dbReference>
<dbReference type="InterPro" id="IPR009061">
    <property type="entry name" value="DNA-bd_dom_put_sf"/>
</dbReference>
<dbReference type="InterPro" id="IPR036690">
    <property type="entry name" value="Fdx_antiC-bd_sf"/>
</dbReference>
<evidence type="ECO:0000256" key="7">
    <source>
        <dbReference type="ARBA" id="ARBA00022723"/>
    </source>
</evidence>
<evidence type="ECO:0000256" key="14">
    <source>
        <dbReference type="ARBA" id="ARBA00049255"/>
    </source>
</evidence>
<dbReference type="InterPro" id="IPR020825">
    <property type="entry name" value="Phe-tRNA_synthase-like_B3/B4"/>
</dbReference>
<dbReference type="InterPro" id="IPR012340">
    <property type="entry name" value="NA-bd_OB-fold"/>
</dbReference>
<dbReference type="GO" id="GO:0000049">
    <property type="term" value="F:tRNA binding"/>
    <property type="evidence" value="ECO:0007669"/>
    <property type="project" value="UniProtKB-UniRule"/>
</dbReference>
<evidence type="ECO:0000313" key="20">
    <source>
        <dbReference type="EMBL" id="GLI34140.1"/>
    </source>
</evidence>
<dbReference type="SUPFAM" id="SSF50249">
    <property type="entry name" value="Nucleic acid-binding proteins"/>
    <property type="match status" value="1"/>
</dbReference>
<dbReference type="RefSeq" id="WP_281793401.1">
    <property type="nucleotide sequence ID" value="NZ_BSDR01000001.1"/>
</dbReference>
<dbReference type="FunFam" id="2.40.50.140:FF:000045">
    <property type="entry name" value="Phenylalanine--tRNA ligase beta subunit"/>
    <property type="match status" value="1"/>
</dbReference>
<proteinExistence type="inferred from homology"/>
<keyword evidence="21" id="KW-1185">Reference proteome</keyword>
<dbReference type="InterPro" id="IPR005146">
    <property type="entry name" value="B3/B4_tRNA-bd"/>
</dbReference>
<dbReference type="GO" id="GO:0006432">
    <property type="term" value="P:phenylalanyl-tRNA aminoacylation"/>
    <property type="evidence" value="ECO:0007669"/>
    <property type="project" value="UniProtKB-UniRule"/>
</dbReference>
<dbReference type="Gene3D" id="3.30.56.10">
    <property type="match status" value="2"/>
</dbReference>
<dbReference type="FunFam" id="3.50.40.10:FF:000001">
    <property type="entry name" value="Phenylalanine--tRNA ligase beta subunit"/>
    <property type="match status" value="1"/>
</dbReference>
<dbReference type="AlphaFoldDB" id="A0A9W6D1H8"/>
<sequence>MIVSLKWLHNYVDVPLSVEELIHRLTMVGLEVEGVSELNPHLKGVVAARVETVRPHPRADRLHLCDVSDGQKVYQVVCGAPNVKEGIVAPLALPGTQMPNGMTLQETKLRGELSQGMLCSQKELGLGEDAGGIWHLPDDLPLGVPLSKALDIEDTIVEVSITPNRGDCLSMLGIAREVSAICGTPLRYPDSSVQEKGPRIENLASVTIDDPVGCPRYAARVVEGITIGPSPRWLKESLEAVGLRSINNIVDVTNYILMEMGQPLHAFDFDSLRENRIVVRKAKAGERFTTLDGVERVLFDDTLLICDGVGPVAIAGIMGGLDSEITAETTRVLIESAYFQPVCIRRTGKKIGLRSESSYRFERGVDPEGVLRALDRAARLMVEVGGGEIATGRIDVYPNPIEKPVLTLRVDRTNRYLGTELEASQMAQVLKSIEMEVKQLNENELQVISPSFRPDITREVDLTEEVARLVGYDKIPVTYPKADVCAAPLDAHFRIRQEAKNLLQGFGFFEVLNYSFISQESLRRLKFSADDPRLNPVPVKNPLSEDQGVMRTSLIPGLLQTARHNFGHRNEDLRIFELSKVFLPREGELLPFEPHHLAGLMAGKRDPHLLYGGEAEVEFTDVKGVVESVLELFFLNELRFVAKDLPPYLDPSLSASVFCSGECIGALGRLRPEVAESFDLKRNIFTFELDFDKTYSFKRSQPMFRSLPKFPSVARDMALIVDENLPVQEPLDFIGKQEEPLLERVDIFDIYRNPQWGGKQKSVGYRLVYRSADRSLTDEEVNEIHNRLVQKVLDVFHATLR</sequence>
<organism evidence="20 21">
    <name type="scientific">Desulforhabdus amnigena</name>
    <dbReference type="NCBI Taxonomy" id="40218"/>
    <lineage>
        <taxon>Bacteria</taxon>
        <taxon>Pseudomonadati</taxon>
        <taxon>Thermodesulfobacteriota</taxon>
        <taxon>Syntrophobacteria</taxon>
        <taxon>Syntrophobacterales</taxon>
        <taxon>Syntrophobacteraceae</taxon>
        <taxon>Desulforhabdus</taxon>
    </lineage>
</organism>
<dbReference type="InterPro" id="IPR045864">
    <property type="entry name" value="aa-tRNA-synth_II/BPL/LPL"/>
</dbReference>
<keyword evidence="8 15" id="KW-0547">Nucleotide-binding</keyword>
<dbReference type="SMART" id="SM00873">
    <property type="entry name" value="B3_4"/>
    <property type="match status" value="1"/>
</dbReference>
<dbReference type="InterPro" id="IPR002547">
    <property type="entry name" value="tRNA-bd_dom"/>
</dbReference>
<evidence type="ECO:0000256" key="6">
    <source>
        <dbReference type="ARBA" id="ARBA00022598"/>
    </source>
</evidence>
<evidence type="ECO:0000256" key="1">
    <source>
        <dbReference type="ARBA" id="ARBA00004496"/>
    </source>
</evidence>
<dbReference type="Gene3D" id="2.40.50.140">
    <property type="entry name" value="Nucleic acid-binding proteins"/>
    <property type="match status" value="1"/>
</dbReference>
<evidence type="ECO:0000256" key="16">
    <source>
        <dbReference type="PROSITE-ProRule" id="PRU00209"/>
    </source>
</evidence>
<evidence type="ECO:0000259" key="19">
    <source>
        <dbReference type="PROSITE" id="PS51483"/>
    </source>
</evidence>
<feature type="binding site" evidence="15">
    <location>
        <position position="464"/>
    </location>
    <ligand>
        <name>Mg(2+)</name>
        <dbReference type="ChEBI" id="CHEBI:18420"/>
        <note>shared with alpha subunit</note>
    </ligand>
</feature>
<dbReference type="Pfam" id="PF01588">
    <property type="entry name" value="tRNA_bind"/>
    <property type="match status" value="1"/>
</dbReference>
<keyword evidence="13 15" id="KW-0030">Aminoacyl-tRNA synthetase</keyword>
<evidence type="ECO:0000256" key="11">
    <source>
        <dbReference type="ARBA" id="ARBA00022884"/>
    </source>
</evidence>
<dbReference type="HAMAP" id="MF_00283">
    <property type="entry name" value="Phe_tRNA_synth_beta1"/>
    <property type="match status" value="1"/>
</dbReference>
<dbReference type="CDD" id="cd00769">
    <property type="entry name" value="PheRS_beta_core"/>
    <property type="match status" value="1"/>
</dbReference>
<dbReference type="SUPFAM" id="SSF54991">
    <property type="entry name" value="Anticodon-binding domain of PheRS"/>
    <property type="match status" value="1"/>
</dbReference>
<evidence type="ECO:0000256" key="8">
    <source>
        <dbReference type="ARBA" id="ARBA00022741"/>
    </source>
</evidence>
<dbReference type="NCBIfam" id="NF045760">
    <property type="entry name" value="YtpR"/>
    <property type="match status" value="1"/>
</dbReference>
<evidence type="ECO:0000256" key="15">
    <source>
        <dbReference type="HAMAP-Rule" id="MF_00283"/>
    </source>
</evidence>
<feature type="domain" description="B5" evidence="19">
    <location>
        <begin position="401"/>
        <end position="477"/>
    </location>
</feature>
<evidence type="ECO:0000256" key="4">
    <source>
        <dbReference type="ARBA" id="ARBA00022490"/>
    </source>
</evidence>
<keyword evidence="6 15" id="KW-0436">Ligase</keyword>
<dbReference type="NCBIfam" id="TIGR00472">
    <property type="entry name" value="pheT_bact"/>
    <property type="match status" value="1"/>
</dbReference>
<comment type="cofactor">
    <cofactor evidence="15">
        <name>Mg(2+)</name>
        <dbReference type="ChEBI" id="CHEBI:18420"/>
    </cofactor>
    <text evidence="15">Binds 2 magnesium ions per tetramer.</text>
</comment>
<dbReference type="PANTHER" id="PTHR10947:SF0">
    <property type="entry name" value="PHENYLALANINE--TRNA LIGASE BETA SUBUNIT"/>
    <property type="match status" value="1"/>
</dbReference>
<dbReference type="InterPro" id="IPR045060">
    <property type="entry name" value="Phe-tRNA-ligase_IIc_bsu"/>
</dbReference>
<dbReference type="Gene3D" id="3.50.40.10">
    <property type="entry name" value="Phenylalanyl-trna Synthetase, Chain B, domain 3"/>
    <property type="match status" value="1"/>
</dbReference>
<dbReference type="Pfam" id="PF17759">
    <property type="entry name" value="tRNA_synthFbeta"/>
    <property type="match status" value="1"/>
</dbReference>
<comment type="catalytic activity">
    <reaction evidence="14 15">
        <text>tRNA(Phe) + L-phenylalanine + ATP = L-phenylalanyl-tRNA(Phe) + AMP + diphosphate + H(+)</text>
        <dbReference type="Rhea" id="RHEA:19413"/>
        <dbReference type="Rhea" id="RHEA-COMP:9668"/>
        <dbReference type="Rhea" id="RHEA-COMP:9699"/>
        <dbReference type="ChEBI" id="CHEBI:15378"/>
        <dbReference type="ChEBI" id="CHEBI:30616"/>
        <dbReference type="ChEBI" id="CHEBI:33019"/>
        <dbReference type="ChEBI" id="CHEBI:58095"/>
        <dbReference type="ChEBI" id="CHEBI:78442"/>
        <dbReference type="ChEBI" id="CHEBI:78531"/>
        <dbReference type="ChEBI" id="CHEBI:456215"/>
        <dbReference type="EC" id="6.1.1.20"/>
    </reaction>
</comment>
<protein>
    <recommendedName>
        <fullName evidence="15">Phenylalanine--tRNA ligase beta subunit</fullName>
        <ecNumber evidence="15">6.1.1.20</ecNumber>
    </recommendedName>
    <alternativeName>
        <fullName evidence="15">Phenylalanyl-tRNA synthetase beta subunit</fullName>
        <shortName evidence="15">PheRS</shortName>
    </alternativeName>
</protein>
<dbReference type="InterPro" id="IPR005121">
    <property type="entry name" value="Fdx_antiC-bd"/>
</dbReference>
<keyword evidence="9 15" id="KW-0067">ATP-binding</keyword>
<dbReference type="Pfam" id="PF03484">
    <property type="entry name" value="B5"/>
    <property type="match status" value="1"/>
</dbReference>
<dbReference type="GO" id="GO:0000287">
    <property type="term" value="F:magnesium ion binding"/>
    <property type="evidence" value="ECO:0007669"/>
    <property type="project" value="UniProtKB-UniRule"/>
</dbReference>
<keyword evidence="11 16" id="KW-0694">RNA-binding</keyword>
<comment type="similarity">
    <text evidence="2 15">Belongs to the phenylalanyl-tRNA synthetase beta subunit family. Type 1 subfamily.</text>
</comment>
<dbReference type="GO" id="GO:0005524">
    <property type="term" value="F:ATP binding"/>
    <property type="evidence" value="ECO:0007669"/>
    <property type="project" value="UniProtKB-UniRule"/>
</dbReference>
<dbReference type="InterPro" id="IPR033714">
    <property type="entry name" value="tRNA_bind_bactPheRS"/>
</dbReference>
<feature type="binding site" evidence="15">
    <location>
        <position position="465"/>
    </location>
    <ligand>
        <name>Mg(2+)</name>
        <dbReference type="ChEBI" id="CHEBI:18420"/>
        <note>shared with alpha subunit</note>
    </ligand>
</feature>
<dbReference type="Gene3D" id="3.30.70.380">
    <property type="entry name" value="Ferrodoxin-fold anticodon-binding domain"/>
    <property type="match status" value="1"/>
</dbReference>
<dbReference type="PROSITE" id="PS51483">
    <property type="entry name" value="B5"/>
    <property type="match status" value="1"/>
</dbReference>
<keyword evidence="4 15" id="KW-0963">Cytoplasm</keyword>
<feature type="domain" description="FDX-ACB" evidence="18">
    <location>
        <begin position="708"/>
        <end position="801"/>
    </location>
</feature>
<feature type="binding site" evidence="15">
    <location>
        <position position="455"/>
    </location>
    <ligand>
        <name>Mg(2+)</name>
        <dbReference type="ChEBI" id="CHEBI:18420"/>
        <note>shared with alpha subunit</note>
    </ligand>
</feature>
<evidence type="ECO:0000256" key="10">
    <source>
        <dbReference type="ARBA" id="ARBA00022842"/>
    </source>
</evidence>
<dbReference type="Proteomes" id="UP001144372">
    <property type="component" value="Unassembled WGS sequence"/>
</dbReference>
<dbReference type="PANTHER" id="PTHR10947">
    <property type="entry name" value="PHENYLALANYL-TRNA SYNTHETASE BETA CHAIN AND LEUCINE-RICH REPEAT-CONTAINING PROTEIN 47"/>
    <property type="match status" value="1"/>
</dbReference>
<dbReference type="SUPFAM" id="SSF56037">
    <property type="entry name" value="PheT/TilS domain"/>
    <property type="match status" value="1"/>
</dbReference>
<evidence type="ECO:0000256" key="3">
    <source>
        <dbReference type="ARBA" id="ARBA00011209"/>
    </source>
</evidence>
<dbReference type="SUPFAM" id="SSF55681">
    <property type="entry name" value="Class II aaRS and biotin synthetases"/>
    <property type="match status" value="1"/>
</dbReference>
<comment type="subcellular location">
    <subcellularLocation>
        <location evidence="1 15">Cytoplasm</location>
    </subcellularLocation>
</comment>
<keyword evidence="12 15" id="KW-0648">Protein biosynthesis</keyword>
<evidence type="ECO:0000259" key="18">
    <source>
        <dbReference type="PROSITE" id="PS51447"/>
    </source>
</evidence>
<accession>A0A9W6D1H8</accession>
<dbReference type="SUPFAM" id="SSF46955">
    <property type="entry name" value="Putative DNA-binding domain"/>
    <property type="match status" value="1"/>
</dbReference>
<dbReference type="Pfam" id="PF03147">
    <property type="entry name" value="FDX-ACB"/>
    <property type="match status" value="1"/>
</dbReference>
<comment type="subunit">
    <text evidence="3 15">Tetramer of two alpha and two beta subunits.</text>
</comment>
<feature type="domain" description="TRNA-binding" evidence="17">
    <location>
        <begin position="39"/>
        <end position="147"/>
    </location>
</feature>
<dbReference type="Gene3D" id="3.30.930.10">
    <property type="entry name" value="Bira Bifunctional Protein, Domain 2"/>
    <property type="match status" value="1"/>
</dbReference>
<dbReference type="Pfam" id="PF03483">
    <property type="entry name" value="B3_4"/>
    <property type="match status" value="1"/>
</dbReference>
<dbReference type="EC" id="6.1.1.20" evidence="15"/>
<evidence type="ECO:0000313" key="21">
    <source>
        <dbReference type="Proteomes" id="UP001144372"/>
    </source>
</evidence>
<name>A0A9W6D1H8_9BACT</name>
<evidence type="ECO:0000256" key="9">
    <source>
        <dbReference type="ARBA" id="ARBA00022840"/>
    </source>
</evidence>
<dbReference type="GO" id="GO:0004826">
    <property type="term" value="F:phenylalanine-tRNA ligase activity"/>
    <property type="evidence" value="ECO:0007669"/>
    <property type="project" value="UniProtKB-UniRule"/>
</dbReference>
<dbReference type="CDD" id="cd02796">
    <property type="entry name" value="tRNA_bind_bactPheRS"/>
    <property type="match status" value="1"/>
</dbReference>
<dbReference type="EMBL" id="BSDR01000001">
    <property type="protein sequence ID" value="GLI34140.1"/>
    <property type="molecule type" value="Genomic_DNA"/>
</dbReference>
<gene>
    <name evidence="15 20" type="primary">pheT</name>
    <name evidence="20" type="ORF">DAMNIGENAA_15730</name>
</gene>
<dbReference type="InterPro" id="IPR004532">
    <property type="entry name" value="Phe-tRNA-ligase_IIc_bsu_bact"/>
</dbReference>
<keyword evidence="7 15" id="KW-0479">Metal-binding</keyword>
<dbReference type="PROSITE" id="PS50886">
    <property type="entry name" value="TRBD"/>
    <property type="match status" value="1"/>
</dbReference>
<reference evidence="20" key="1">
    <citation type="submission" date="2022-12" db="EMBL/GenBank/DDBJ databases">
        <title>Reference genome sequencing for broad-spectrum identification of bacterial and archaeal isolates by mass spectrometry.</title>
        <authorList>
            <person name="Sekiguchi Y."/>
            <person name="Tourlousse D.M."/>
        </authorList>
    </citation>
    <scope>NUCLEOTIDE SEQUENCE</scope>
    <source>
        <strain evidence="20">ASRB1</strain>
    </source>
</reference>